<sequence length="396" mass="42758">MGDANEVLPIQLDRGWQTTDLTTGSLGIHIEKPDGKIVDFDQSNAADRFRGLTNKGYAEITLPPEVYQASGDIAVAYVRHTVGSTVESSSNFQIRVLPAIGSGEASDNYIADAGKIIDDIKTKAAAGQIALDSAKNTATAAQAILTALQKNNLMGVQPLKFTGGDLNDAPMGLIFSANSANSPENSPGTYTWTMVEPNWGQTMQVSWINSSVHMYMRMKWQGDKVWQPWTKIPNNDDMVAAIKAAVKVNSVIGTSGIVAATDAAGNVTLSADQTKVMGIRPQPMSGGDLNNAVDGLVFSAISKNRPGNVDGVWVWTMTDPMFGQKMQIAWENPMTGFRPHMYIRHKWQGANDVYDPWVRIPNDDDMATTIKSITINGASMLKPDANGNVNLIIKGQ</sequence>
<reference evidence="2" key="1">
    <citation type="journal article" date="2013" name="Genome Announc.">
        <title>Whole-Genome Sequencing of Lactobacillus shenzhenensis Strain LY-73T.</title>
        <authorList>
            <person name="Lin Z."/>
            <person name="Liu Z."/>
            <person name="Yang R."/>
            <person name="Zou Y."/>
            <person name="Wan D."/>
            <person name="Chen J."/>
            <person name="Guo M."/>
            <person name="Zhao J."/>
            <person name="Fang C."/>
            <person name="Yang R."/>
            <person name="Liu F."/>
        </authorList>
    </citation>
    <scope>NUCLEOTIDE SEQUENCE [LARGE SCALE GENOMIC DNA]</scope>
    <source>
        <strain evidence="2">LY-73</strain>
    </source>
</reference>
<protein>
    <recommendedName>
        <fullName evidence="3">BppU N-terminal domain-containing protein</fullName>
    </recommendedName>
</protein>
<evidence type="ECO:0008006" key="3">
    <source>
        <dbReference type="Google" id="ProtNLM"/>
    </source>
</evidence>
<proteinExistence type="predicted"/>
<dbReference type="Proteomes" id="UP000030647">
    <property type="component" value="Unassembled WGS sequence"/>
</dbReference>
<dbReference type="HOGENOM" id="CLU_695966_0_0_9"/>
<evidence type="ECO:0000313" key="2">
    <source>
        <dbReference type="Proteomes" id="UP000030647"/>
    </source>
</evidence>
<evidence type="ECO:0000313" key="1">
    <source>
        <dbReference type="EMBL" id="ERL64060.1"/>
    </source>
</evidence>
<name>U4TKZ3_9LACO</name>
<dbReference type="EMBL" id="KI271606">
    <property type="protein sequence ID" value="ERL64060.1"/>
    <property type="molecule type" value="Genomic_DNA"/>
</dbReference>
<dbReference type="STRING" id="1231336.L248_1707"/>
<accession>U4TKZ3</accession>
<keyword evidence="2" id="KW-1185">Reference proteome</keyword>
<dbReference type="AlphaFoldDB" id="U4TKZ3"/>
<organism evidence="1 2">
    <name type="scientific">Schleiferilactobacillus shenzhenensis LY-73</name>
    <dbReference type="NCBI Taxonomy" id="1231336"/>
    <lineage>
        <taxon>Bacteria</taxon>
        <taxon>Bacillati</taxon>
        <taxon>Bacillota</taxon>
        <taxon>Bacilli</taxon>
        <taxon>Lactobacillales</taxon>
        <taxon>Lactobacillaceae</taxon>
        <taxon>Schleiferilactobacillus</taxon>
    </lineage>
</organism>
<gene>
    <name evidence="1" type="ORF">L248_1707</name>
</gene>